<dbReference type="Proteomes" id="UP000007752">
    <property type="component" value="Chromosome 2"/>
</dbReference>
<gene>
    <name evidence="2" type="ORF">OsJ_08333</name>
</gene>
<protein>
    <submittedName>
        <fullName evidence="2">Uncharacterized protein</fullName>
    </submittedName>
</protein>
<accession>B9F2X7</accession>
<feature type="region of interest" description="Disordered" evidence="1">
    <location>
        <begin position="52"/>
        <end position="77"/>
    </location>
</feature>
<name>B9F2X7_ORYSJ</name>
<proteinExistence type="predicted"/>
<organism evidence="2">
    <name type="scientific">Oryza sativa subsp. japonica</name>
    <name type="common">Rice</name>
    <dbReference type="NCBI Taxonomy" id="39947"/>
    <lineage>
        <taxon>Eukaryota</taxon>
        <taxon>Viridiplantae</taxon>
        <taxon>Streptophyta</taxon>
        <taxon>Embryophyta</taxon>
        <taxon>Tracheophyta</taxon>
        <taxon>Spermatophyta</taxon>
        <taxon>Magnoliopsida</taxon>
        <taxon>Liliopsida</taxon>
        <taxon>Poales</taxon>
        <taxon>Poaceae</taxon>
        <taxon>BOP clade</taxon>
        <taxon>Oryzoideae</taxon>
        <taxon>Oryzeae</taxon>
        <taxon>Oryzinae</taxon>
        <taxon>Oryza</taxon>
        <taxon>Oryza sativa</taxon>
    </lineage>
</organism>
<dbReference type="EMBL" id="CM000139">
    <property type="protein sequence ID" value="EEE57784.1"/>
    <property type="molecule type" value="Genomic_DNA"/>
</dbReference>
<dbReference type="AlphaFoldDB" id="B9F2X7"/>
<reference evidence="2" key="1">
    <citation type="journal article" date="2005" name="PLoS Biol.">
        <title>The genomes of Oryza sativa: a history of duplications.</title>
        <authorList>
            <person name="Yu J."/>
            <person name="Wang J."/>
            <person name="Lin W."/>
            <person name="Li S."/>
            <person name="Li H."/>
            <person name="Zhou J."/>
            <person name="Ni P."/>
            <person name="Dong W."/>
            <person name="Hu S."/>
            <person name="Zeng C."/>
            <person name="Zhang J."/>
            <person name="Zhang Y."/>
            <person name="Li R."/>
            <person name="Xu Z."/>
            <person name="Li S."/>
            <person name="Li X."/>
            <person name="Zheng H."/>
            <person name="Cong L."/>
            <person name="Lin L."/>
            <person name="Yin J."/>
            <person name="Geng J."/>
            <person name="Li G."/>
            <person name="Shi J."/>
            <person name="Liu J."/>
            <person name="Lv H."/>
            <person name="Li J."/>
            <person name="Wang J."/>
            <person name="Deng Y."/>
            <person name="Ran L."/>
            <person name="Shi X."/>
            <person name="Wang X."/>
            <person name="Wu Q."/>
            <person name="Li C."/>
            <person name="Ren X."/>
            <person name="Wang J."/>
            <person name="Wang X."/>
            <person name="Li D."/>
            <person name="Liu D."/>
            <person name="Zhang X."/>
            <person name="Ji Z."/>
            <person name="Zhao W."/>
            <person name="Sun Y."/>
            <person name="Zhang Z."/>
            <person name="Bao J."/>
            <person name="Han Y."/>
            <person name="Dong L."/>
            <person name="Ji J."/>
            <person name="Chen P."/>
            <person name="Wu S."/>
            <person name="Liu J."/>
            <person name="Xiao Y."/>
            <person name="Bu D."/>
            <person name="Tan J."/>
            <person name="Yang L."/>
            <person name="Ye C."/>
            <person name="Zhang J."/>
            <person name="Xu J."/>
            <person name="Zhou Y."/>
            <person name="Yu Y."/>
            <person name="Zhang B."/>
            <person name="Zhuang S."/>
            <person name="Wei H."/>
            <person name="Liu B."/>
            <person name="Lei M."/>
            <person name="Yu H."/>
            <person name="Li Y."/>
            <person name="Xu H."/>
            <person name="Wei S."/>
            <person name="He X."/>
            <person name="Fang L."/>
            <person name="Zhang Z."/>
            <person name="Zhang Y."/>
            <person name="Huang X."/>
            <person name="Su Z."/>
            <person name="Tong W."/>
            <person name="Li J."/>
            <person name="Tong Z."/>
            <person name="Li S."/>
            <person name="Ye J."/>
            <person name="Wang L."/>
            <person name="Fang L."/>
            <person name="Lei T."/>
            <person name="Chen C."/>
            <person name="Chen H."/>
            <person name="Xu Z."/>
            <person name="Li H."/>
            <person name="Huang H."/>
            <person name="Zhang F."/>
            <person name="Xu H."/>
            <person name="Li N."/>
            <person name="Zhao C."/>
            <person name="Li S."/>
            <person name="Dong L."/>
            <person name="Huang Y."/>
            <person name="Li L."/>
            <person name="Xi Y."/>
            <person name="Qi Q."/>
            <person name="Li W."/>
            <person name="Zhang B."/>
            <person name="Hu W."/>
            <person name="Zhang Y."/>
            <person name="Tian X."/>
            <person name="Jiao Y."/>
            <person name="Liang X."/>
            <person name="Jin J."/>
            <person name="Gao L."/>
            <person name="Zheng W."/>
            <person name="Hao B."/>
            <person name="Liu S."/>
            <person name="Wang W."/>
            <person name="Yuan L."/>
            <person name="Cao M."/>
            <person name="McDermott J."/>
            <person name="Samudrala R."/>
            <person name="Wang J."/>
            <person name="Wong G.K."/>
            <person name="Yang H."/>
        </authorList>
    </citation>
    <scope>NUCLEOTIDE SEQUENCE [LARGE SCALE GENOMIC DNA]</scope>
</reference>
<sequence>MLEEVKASKRKGKTPFPINTDRHKLYWCYRWCKCIKKEKTSNLTTRPHQSLKIYTDSSGPEFPEQPCHPEVSNSTSQCANAPTFAKLIKAG</sequence>
<evidence type="ECO:0000256" key="1">
    <source>
        <dbReference type="SAM" id="MobiDB-lite"/>
    </source>
</evidence>
<reference evidence="2" key="2">
    <citation type="submission" date="2008-12" db="EMBL/GenBank/DDBJ databases">
        <title>Improved gene annotation of the rice (Oryza sativa) genomes.</title>
        <authorList>
            <person name="Wang J."/>
            <person name="Li R."/>
            <person name="Fan W."/>
            <person name="Huang Q."/>
            <person name="Zhang J."/>
            <person name="Zhou Y."/>
            <person name="Hu Y."/>
            <person name="Zi S."/>
            <person name="Li J."/>
            <person name="Ni P."/>
            <person name="Zheng H."/>
            <person name="Zhang Y."/>
            <person name="Zhao M."/>
            <person name="Hao Q."/>
            <person name="McDermott J."/>
            <person name="Samudrala R."/>
            <person name="Kristiansen K."/>
            <person name="Wong G.K.-S."/>
        </authorList>
    </citation>
    <scope>NUCLEOTIDE SEQUENCE</scope>
</reference>
<evidence type="ECO:0000313" key="2">
    <source>
        <dbReference type="EMBL" id="EEE57784.1"/>
    </source>
</evidence>